<feature type="transmembrane region" description="Helical" evidence="1">
    <location>
        <begin position="70"/>
        <end position="91"/>
    </location>
</feature>
<dbReference type="EMBL" id="BART01027646">
    <property type="protein sequence ID" value="GAG95594.1"/>
    <property type="molecule type" value="Genomic_DNA"/>
</dbReference>
<keyword evidence="1" id="KW-0812">Transmembrane</keyword>
<name>X1BI61_9ZZZZ</name>
<dbReference type="InterPro" id="IPR050237">
    <property type="entry name" value="ATP-dep_AMP-bd_enzyme"/>
</dbReference>
<evidence type="ECO:0000259" key="2">
    <source>
        <dbReference type="Pfam" id="PF00501"/>
    </source>
</evidence>
<dbReference type="Pfam" id="PF00501">
    <property type="entry name" value="AMP-binding"/>
    <property type="match status" value="1"/>
</dbReference>
<dbReference type="AlphaFoldDB" id="X1BI61"/>
<protein>
    <recommendedName>
        <fullName evidence="2">AMP-dependent synthetase/ligase domain-containing protein</fullName>
    </recommendedName>
</protein>
<accession>X1BI61</accession>
<gene>
    <name evidence="3" type="ORF">S01H4_48962</name>
</gene>
<dbReference type="SUPFAM" id="SSF56801">
    <property type="entry name" value="Acetyl-CoA synthetase-like"/>
    <property type="match status" value="1"/>
</dbReference>
<dbReference type="PANTHER" id="PTHR43767">
    <property type="entry name" value="LONG-CHAIN-FATTY-ACID--COA LIGASE"/>
    <property type="match status" value="1"/>
</dbReference>
<organism evidence="3">
    <name type="scientific">marine sediment metagenome</name>
    <dbReference type="NCBI Taxonomy" id="412755"/>
    <lineage>
        <taxon>unclassified sequences</taxon>
        <taxon>metagenomes</taxon>
        <taxon>ecological metagenomes</taxon>
    </lineage>
</organism>
<sequence>MQELERLTLGQVLEKSAAESPDKVAVVDGDSRKTYSELNAMADALAAGLAEIGFKKGDRVAIYMKNSLEFVVAFYALQKLGIIVVWINAIYRKREARFTLNNSEAKGVFIFSQWDGYNYLAEILKIKKE</sequence>
<keyword evidence="1" id="KW-0472">Membrane</keyword>
<dbReference type="PANTHER" id="PTHR43767:SF1">
    <property type="entry name" value="NONRIBOSOMAL PEPTIDE SYNTHASE PES1 (EUROFUNG)-RELATED"/>
    <property type="match status" value="1"/>
</dbReference>
<dbReference type="InterPro" id="IPR000873">
    <property type="entry name" value="AMP-dep_synth/lig_dom"/>
</dbReference>
<feature type="domain" description="AMP-dependent synthetase/ligase" evidence="2">
    <location>
        <begin position="13"/>
        <end position="112"/>
    </location>
</feature>
<dbReference type="Gene3D" id="3.40.50.980">
    <property type="match status" value="1"/>
</dbReference>
<keyword evidence="1" id="KW-1133">Transmembrane helix</keyword>
<evidence type="ECO:0000313" key="3">
    <source>
        <dbReference type="EMBL" id="GAG95594.1"/>
    </source>
</evidence>
<proteinExistence type="predicted"/>
<feature type="non-terminal residue" evidence="3">
    <location>
        <position position="129"/>
    </location>
</feature>
<comment type="caution">
    <text evidence="3">The sequence shown here is derived from an EMBL/GenBank/DDBJ whole genome shotgun (WGS) entry which is preliminary data.</text>
</comment>
<reference evidence="3" key="1">
    <citation type="journal article" date="2014" name="Front. Microbiol.">
        <title>High frequency of phylogenetically diverse reductive dehalogenase-homologous genes in deep subseafloor sedimentary metagenomes.</title>
        <authorList>
            <person name="Kawai M."/>
            <person name="Futagami T."/>
            <person name="Toyoda A."/>
            <person name="Takaki Y."/>
            <person name="Nishi S."/>
            <person name="Hori S."/>
            <person name="Arai W."/>
            <person name="Tsubouchi T."/>
            <person name="Morono Y."/>
            <person name="Uchiyama I."/>
            <person name="Ito T."/>
            <person name="Fujiyama A."/>
            <person name="Inagaki F."/>
            <person name="Takami H."/>
        </authorList>
    </citation>
    <scope>NUCLEOTIDE SEQUENCE</scope>
    <source>
        <strain evidence="3">Expedition CK06-06</strain>
    </source>
</reference>
<evidence type="ECO:0000256" key="1">
    <source>
        <dbReference type="SAM" id="Phobius"/>
    </source>
</evidence>